<protein>
    <submittedName>
        <fullName evidence="2">Uncharacterized protein</fullName>
    </submittedName>
</protein>
<feature type="region of interest" description="Disordered" evidence="1">
    <location>
        <begin position="11"/>
        <end position="36"/>
    </location>
</feature>
<proteinExistence type="predicted"/>
<dbReference type="EMBL" id="KI925150">
    <property type="protein sequence ID" value="ETW15990.1"/>
    <property type="molecule type" value="Genomic_DNA"/>
</dbReference>
<dbReference type="Proteomes" id="UP000030690">
    <property type="component" value="Unassembled WGS sequence"/>
</dbReference>
<gene>
    <name evidence="2" type="ORF">PFFVO_05093</name>
</gene>
<sequence length="144" mass="17125">MAIITKKKNQIIKKGKSKNMVPSMKNSKDGKKVGEKKKDKYNICSNPFLQKEDIKPFDISNMEYDHIESEIEEEKKLEQQKIQQDKASFNLLLKKRIKQMNKQTENTQDKEDDRYSFQDEIADFGKSWYEEKLVNDIPRKLTIF</sequence>
<dbReference type="OrthoDB" id="392654at2759"/>
<reference evidence="2 3" key="1">
    <citation type="submission" date="2013-02" db="EMBL/GenBank/DDBJ databases">
        <title>The Genome Annotation of Plasmodium falciparum Vietnam Oak-Knoll (FVO).</title>
        <authorList>
            <consortium name="The Broad Institute Genome Sequencing Platform"/>
            <consortium name="The Broad Institute Genome Sequencing Center for Infectious Disease"/>
            <person name="Neafsey D."/>
            <person name="Hoffman S."/>
            <person name="Volkman S."/>
            <person name="Rosenthal P."/>
            <person name="Walker B."/>
            <person name="Young S.K."/>
            <person name="Zeng Q."/>
            <person name="Gargeya S."/>
            <person name="Fitzgerald M."/>
            <person name="Haas B."/>
            <person name="Abouelleil A."/>
            <person name="Allen A.W."/>
            <person name="Alvarado L."/>
            <person name="Arachchi H.M."/>
            <person name="Berlin A.M."/>
            <person name="Chapman S.B."/>
            <person name="Gainer-Dewar J."/>
            <person name="Goldberg J."/>
            <person name="Griggs A."/>
            <person name="Gujja S."/>
            <person name="Hansen M."/>
            <person name="Howarth C."/>
            <person name="Imamovic A."/>
            <person name="Ireland A."/>
            <person name="Larimer J."/>
            <person name="McCowan C."/>
            <person name="Murphy C."/>
            <person name="Pearson M."/>
            <person name="Poon T.W."/>
            <person name="Priest M."/>
            <person name="Roberts A."/>
            <person name="Saif S."/>
            <person name="Shea T."/>
            <person name="Sisk P."/>
            <person name="Sykes S."/>
            <person name="Wortman J."/>
            <person name="Nusbaum C."/>
            <person name="Birren B."/>
        </authorList>
    </citation>
    <scope>NUCLEOTIDE SEQUENCE [LARGE SCALE GENOMIC DNA]</scope>
    <source>
        <strain evidence="3">Vietnam Oak-Knoll (FVO)</strain>
    </source>
</reference>
<organism evidence="2 3">
    <name type="scientific">Plasmodium falciparum Vietnam Oak-Knoll</name>
    <name type="common">FVO</name>
    <dbReference type="NCBI Taxonomy" id="1036723"/>
    <lineage>
        <taxon>Eukaryota</taxon>
        <taxon>Sar</taxon>
        <taxon>Alveolata</taxon>
        <taxon>Apicomplexa</taxon>
        <taxon>Aconoidasida</taxon>
        <taxon>Haemosporida</taxon>
        <taxon>Plasmodiidae</taxon>
        <taxon>Plasmodium</taxon>
        <taxon>Plasmodium (Laverania)</taxon>
    </lineage>
</organism>
<reference evidence="2 3" key="2">
    <citation type="submission" date="2013-02" db="EMBL/GenBank/DDBJ databases">
        <title>The Genome Sequence of Plasmodium falciparum Vietnam Oak-Knoll (FVO).</title>
        <authorList>
            <consortium name="The Broad Institute Genome Sequencing Platform"/>
            <consortium name="The Broad Institute Genome Sequencing Center for Infectious Disease"/>
            <person name="Neafsey D."/>
            <person name="Cheeseman I."/>
            <person name="Volkman S."/>
            <person name="Adams J."/>
            <person name="Walker B."/>
            <person name="Young S.K."/>
            <person name="Zeng Q."/>
            <person name="Gargeya S."/>
            <person name="Fitzgerald M."/>
            <person name="Haas B."/>
            <person name="Abouelleil A."/>
            <person name="Alvarado L."/>
            <person name="Arachchi H.M."/>
            <person name="Berlin A.M."/>
            <person name="Chapman S.B."/>
            <person name="Dewar J."/>
            <person name="Goldberg J."/>
            <person name="Griggs A."/>
            <person name="Gujja S."/>
            <person name="Hansen M."/>
            <person name="Howarth C."/>
            <person name="Imamovic A."/>
            <person name="Larimer J."/>
            <person name="McCowan C."/>
            <person name="Murphy C."/>
            <person name="Neiman D."/>
            <person name="Pearson M."/>
            <person name="Priest M."/>
            <person name="Roberts A."/>
            <person name="Saif S."/>
            <person name="Shea T."/>
            <person name="Sisk P."/>
            <person name="Sykes S."/>
            <person name="Wortman J."/>
            <person name="Nusbaum C."/>
            <person name="Birren B."/>
        </authorList>
    </citation>
    <scope>NUCLEOTIDE SEQUENCE [LARGE SCALE GENOMIC DNA]</scope>
    <source>
        <strain evidence="3">Vietnam Oak-Knoll (FVO)</strain>
    </source>
</reference>
<name>A0A024V185_PLAFA</name>
<evidence type="ECO:0000313" key="3">
    <source>
        <dbReference type="Proteomes" id="UP000030690"/>
    </source>
</evidence>
<feature type="compositionally biased region" description="Basic and acidic residues" evidence="1">
    <location>
        <begin position="26"/>
        <end position="36"/>
    </location>
</feature>
<evidence type="ECO:0000256" key="1">
    <source>
        <dbReference type="SAM" id="MobiDB-lite"/>
    </source>
</evidence>
<dbReference type="AlphaFoldDB" id="A0A024V185"/>
<accession>A0A024V185</accession>
<evidence type="ECO:0000313" key="2">
    <source>
        <dbReference type="EMBL" id="ETW15990.1"/>
    </source>
</evidence>
<dbReference type="SMR" id="A0A024V185"/>